<organism evidence="2 3">
    <name type="scientific">Alcanivorax nanhaiticus</name>
    <dbReference type="NCBI Taxonomy" id="1177154"/>
    <lineage>
        <taxon>Bacteria</taxon>
        <taxon>Pseudomonadati</taxon>
        <taxon>Pseudomonadota</taxon>
        <taxon>Gammaproteobacteria</taxon>
        <taxon>Oceanospirillales</taxon>
        <taxon>Alcanivoracaceae</taxon>
        <taxon>Alcanivorax</taxon>
    </lineage>
</organism>
<dbReference type="STRING" id="1177154.Y5S_03773"/>
<dbReference type="RefSeq" id="WP_035235604.1">
    <property type="nucleotide sequence ID" value="NZ_ARXV01000029.1"/>
</dbReference>
<dbReference type="GO" id="GO:0042834">
    <property type="term" value="F:peptidoglycan binding"/>
    <property type="evidence" value="ECO:0007669"/>
    <property type="project" value="InterPro"/>
</dbReference>
<dbReference type="eggNOG" id="ENOG5032VRV">
    <property type="taxonomic scope" value="Bacteria"/>
</dbReference>
<gene>
    <name evidence="2" type="ORF">Y5S_03773</name>
</gene>
<keyword evidence="3" id="KW-1185">Reference proteome</keyword>
<dbReference type="AlphaFoldDB" id="A0A095S9K8"/>
<dbReference type="PROSITE" id="PS51724">
    <property type="entry name" value="SPOR"/>
    <property type="match status" value="1"/>
</dbReference>
<evidence type="ECO:0000313" key="2">
    <source>
        <dbReference type="EMBL" id="KGD60964.1"/>
    </source>
</evidence>
<dbReference type="EMBL" id="ARXV01000029">
    <property type="protein sequence ID" value="KGD60964.1"/>
    <property type="molecule type" value="Genomic_DNA"/>
</dbReference>
<protein>
    <recommendedName>
        <fullName evidence="1">SPOR domain-containing protein</fullName>
    </recommendedName>
</protein>
<reference evidence="2 3" key="1">
    <citation type="submission" date="2012-09" db="EMBL/GenBank/DDBJ databases">
        <title>Genome Sequence of alkane-degrading Bacterium Alcanivorax sp. 19-m-6.</title>
        <authorList>
            <person name="Lai Q."/>
            <person name="Shao Z."/>
        </authorList>
    </citation>
    <scope>NUCLEOTIDE SEQUENCE [LARGE SCALE GENOMIC DNA]</scope>
    <source>
        <strain evidence="2 3">19-m-6</strain>
    </source>
</reference>
<dbReference type="PATRIC" id="fig|1177154.3.peg.3771"/>
<dbReference type="SUPFAM" id="SSF110997">
    <property type="entry name" value="Sporulation related repeat"/>
    <property type="match status" value="1"/>
</dbReference>
<name>A0A095S9K8_9GAMM</name>
<dbReference type="Gene3D" id="3.30.70.1070">
    <property type="entry name" value="Sporulation related repeat"/>
    <property type="match status" value="1"/>
</dbReference>
<proteinExistence type="predicted"/>
<dbReference type="InterPro" id="IPR007730">
    <property type="entry name" value="SPOR-like_dom"/>
</dbReference>
<comment type="caution">
    <text evidence="2">The sequence shown here is derived from an EMBL/GenBank/DDBJ whole genome shotgun (WGS) entry which is preliminary data.</text>
</comment>
<feature type="domain" description="SPOR" evidence="1">
    <location>
        <begin position="60"/>
        <end position="138"/>
    </location>
</feature>
<evidence type="ECO:0000313" key="3">
    <source>
        <dbReference type="Proteomes" id="UP000029444"/>
    </source>
</evidence>
<dbReference type="Pfam" id="PF05036">
    <property type="entry name" value="SPOR"/>
    <property type="match status" value="1"/>
</dbReference>
<evidence type="ECO:0000259" key="1">
    <source>
        <dbReference type="PROSITE" id="PS51724"/>
    </source>
</evidence>
<sequence>MRWIFYSLLVINVVYLGVQLTKNLAEPSVVAGIPLPHAEGGTPLVLLAEQPQSRREARQAVASGSLCPVIGPWESESSAQAGVVQLRAAGVAARVRGLSIEKDRLSWVYLPPYGSRERALVVLQELQDRGVDSFIVKEGDDANAISLGYFSSEESAEGLRVKMRNAGYPAFVRETSKVVTEYWAYLVDSSAEEKPEVKVFLEANQSLKLDRVSCD</sequence>
<dbReference type="Proteomes" id="UP000029444">
    <property type="component" value="Unassembled WGS sequence"/>
</dbReference>
<dbReference type="OrthoDB" id="6193567at2"/>
<accession>A0A095S9K8</accession>
<dbReference type="InterPro" id="IPR036680">
    <property type="entry name" value="SPOR-like_sf"/>
</dbReference>